<feature type="region of interest" description="Disordered" evidence="1">
    <location>
        <begin position="368"/>
        <end position="440"/>
    </location>
</feature>
<feature type="compositionally biased region" description="Low complexity" evidence="1">
    <location>
        <begin position="1123"/>
        <end position="1133"/>
    </location>
</feature>
<feature type="region of interest" description="Disordered" evidence="1">
    <location>
        <begin position="849"/>
        <end position="897"/>
    </location>
</feature>
<feature type="region of interest" description="Disordered" evidence="1">
    <location>
        <begin position="452"/>
        <end position="525"/>
    </location>
</feature>
<feature type="region of interest" description="Disordered" evidence="1">
    <location>
        <begin position="1"/>
        <end position="23"/>
    </location>
</feature>
<evidence type="ECO:0000259" key="3">
    <source>
        <dbReference type="Pfam" id="PF12026"/>
    </source>
</evidence>
<accession>A0ABD2L014</accession>
<dbReference type="Gene3D" id="1.20.120.830">
    <property type="entry name" value="Serine-rich domain"/>
    <property type="match status" value="1"/>
</dbReference>
<dbReference type="Proteomes" id="UP001620626">
    <property type="component" value="Unassembled WGS sequence"/>
</dbReference>
<feature type="compositionally biased region" description="Low complexity" evidence="1">
    <location>
        <begin position="126"/>
        <end position="135"/>
    </location>
</feature>
<evidence type="ECO:0000313" key="4">
    <source>
        <dbReference type="EMBL" id="KAL3108577.1"/>
    </source>
</evidence>
<feature type="compositionally biased region" description="Polar residues" evidence="1">
    <location>
        <begin position="611"/>
        <end position="629"/>
    </location>
</feature>
<dbReference type="InterPro" id="IPR021901">
    <property type="entry name" value="CAS_C"/>
</dbReference>
<feature type="region of interest" description="Disordered" evidence="1">
    <location>
        <begin position="81"/>
        <end position="252"/>
    </location>
</feature>
<proteinExistence type="predicted"/>
<feature type="region of interest" description="Disordered" evidence="1">
    <location>
        <begin position="539"/>
        <end position="650"/>
    </location>
</feature>
<organism evidence="4 5">
    <name type="scientific">Heterodera trifolii</name>
    <dbReference type="NCBI Taxonomy" id="157864"/>
    <lineage>
        <taxon>Eukaryota</taxon>
        <taxon>Metazoa</taxon>
        <taxon>Ecdysozoa</taxon>
        <taxon>Nematoda</taxon>
        <taxon>Chromadorea</taxon>
        <taxon>Rhabditida</taxon>
        <taxon>Tylenchina</taxon>
        <taxon>Tylenchomorpha</taxon>
        <taxon>Tylenchoidea</taxon>
        <taxon>Heteroderidae</taxon>
        <taxon>Heteroderinae</taxon>
        <taxon>Heterodera</taxon>
    </lineage>
</organism>
<reference evidence="4 5" key="1">
    <citation type="submission" date="2024-10" db="EMBL/GenBank/DDBJ databases">
        <authorList>
            <person name="Kim D."/>
        </authorList>
    </citation>
    <scope>NUCLEOTIDE SEQUENCE [LARGE SCALE GENOMIC DNA]</scope>
    <source>
        <strain evidence="4">BH-2024</strain>
    </source>
</reference>
<feature type="compositionally biased region" description="Polar residues" evidence="1">
    <location>
        <begin position="1180"/>
        <end position="1189"/>
    </location>
</feature>
<comment type="caution">
    <text evidence="4">The sequence shown here is derived from an EMBL/GenBank/DDBJ whole genome shotgun (WGS) entry which is preliminary data.</text>
</comment>
<feature type="compositionally biased region" description="Low complexity" evidence="1">
    <location>
        <begin position="166"/>
        <end position="180"/>
    </location>
</feature>
<gene>
    <name evidence="4" type="ORF">niasHT_015499</name>
</gene>
<name>A0ABD2L014_9BILA</name>
<feature type="compositionally biased region" description="Low complexity" evidence="1">
    <location>
        <begin position="500"/>
        <end position="522"/>
    </location>
</feature>
<feature type="region of interest" description="Disordered" evidence="1">
    <location>
        <begin position="674"/>
        <end position="708"/>
    </location>
</feature>
<dbReference type="InterPro" id="IPR038319">
    <property type="entry name" value="Serine_rich_sf"/>
</dbReference>
<feature type="compositionally biased region" description="Basic and acidic residues" evidence="1">
    <location>
        <begin position="583"/>
        <end position="592"/>
    </location>
</feature>
<feature type="compositionally biased region" description="Basic and acidic residues" evidence="1">
    <location>
        <begin position="230"/>
        <end position="243"/>
    </location>
</feature>
<feature type="compositionally biased region" description="Low complexity" evidence="1">
    <location>
        <begin position="814"/>
        <end position="831"/>
    </location>
</feature>
<feature type="compositionally biased region" description="Basic and acidic residues" evidence="1">
    <location>
        <begin position="1204"/>
        <end position="1229"/>
    </location>
</feature>
<dbReference type="InterPro" id="IPR014928">
    <property type="entry name" value="Serine_rich_dom"/>
</dbReference>
<evidence type="ECO:0000256" key="1">
    <source>
        <dbReference type="SAM" id="MobiDB-lite"/>
    </source>
</evidence>
<feature type="compositionally biased region" description="Low complexity" evidence="1">
    <location>
        <begin position="543"/>
        <end position="565"/>
    </location>
</feature>
<feature type="region of interest" description="Disordered" evidence="1">
    <location>
        <begin position="1084"/>
        <end position="1153"/>
    </location>
</feature>
<feature type="compositionally biased region" description="Basic and acidic residues" evidence="1">
    <location>
        <begin position="640"/>
        <end position="650"/>
    </location>
</feature>
<feature type="region of interest" description="Disordered" evidence="1">
    <location>
        <begin position="1167"/>
        <end position="1229"/>
    </location>
</feature>
<dbReference type="Pfam" id="PF08824">
    <property type="entry name" value="Serine_rich"/>
    <property type="match status" value="1"/>
</dbReference>
<feature type="region of interest" description="Disordered" evidence="1">
    <location>
        <begin position="807"/>
        <end position="833"/>
    </location>
</feature>
<feature type="compositionally biased region" description="Polar residues" evidence="1">
    <location>
        <begin position="675"/>
        <end position="689"/>
    </location>
</feature>
<feature type="compositionally biased region" description="Pro residues" evidence="1">
    <location>
        <begin position="1088"/>
        <end position="1099"/>
    </location>
</feature>
<dbReference type="EMBL" id="JBICBT010000590">
    <property type="protein sequence ID" value="KAL3108577.1"/>
    <property type="molecule type" value="Genomic_DNA"/>
</dbReference>
<evidence type="ECO:0000313" key="5">
    <source>
        <dbReference type="Proteomes" id="UP001620626"/>
    </source>
</evidence>
<keyword evidence="5" id="KW-1185">Reference proteome</keyword>
<sequence length="1426" mass="154684">MTTDERREEKEKKTNDNNNRDGGMVLMEWRKKTLPQRVSELFQMYDFDSDSSAPFFSSPFLRDKMPSMLFSDRMNGLLERRDSEQKQKGAGEGAGAGVVRHIPIKILGEEKGEEEEQKKKPKKEGFSSPPSASFASPPPSVPSSTGGKHSVGPTTDKDDKFAMRLSPSATASSSSASSNVSREEQNYQNSCSSHLHDHHRFRPSAALPQNSPELRRHFSSLFWTPQQARRISEREHQKPREEENGTQSSAFGADAARKLSLGERISTSTPPPLSRAGGGSTITIYTIPITSPSSPSPAEMLSTTKLTDNGGGGWKQREEHRAMSPEPYSAIPFKRSSGKTLLSSATSTPSLFVRNLPQTKRINHSLISENPPHPPPVPKGAAPFPTFRSVHSPPSSSTQSAHLFPLNHHHGHAVASSLPPPLRRTHTTLVLPGDHQQPLFRRDSEPVIAALSNNGVETNGVGKGQNGRKKANGERAGNGTVPTATVSPSPLAGDFEDRSSLSGSVSCSSSSSATQTRSKSPSLSSIRQSLLRFRPMKKGAVGGAVSPVGSSSSSSGSSSLLMMPSCVRFRHSSGSEAEEESEAERKTADHRRVNAGASKSAAGKDSRGDNRNASPAVNLQSPTVTSSLRLTEFVPSNGGERAEKQRKEVPKKVEYEMDAVEEAIRSLEQFDPSEFVSQQYKTDQTSKSNDGMAKQQRQQRNHKGSSPFIRTRVFLARAEPVQLHPTGSANSLPSPLPERRLSLPFSADHPFGVSSTDQLLFSSCHPSLLPSALSSSGSATPTLGSLTSSQQLLPSLVEPAFSQSMDSINRTPRANSPSSSAFSVSQQPPQAHNGVRRAVTFNDNTVQHFYTPFDGPPPDYSDSDEAMDNDGGSMADSEEGDETANADKTANTDKRANTAAVEAEAQLRKRFFCSQLTDCAKVVDTNALKMSQFVAAGLGHGGWRQSHILRHNLAAIRDIVYTVEFALGELVESLGRISLDVRDVRQQNQLRQLARPVKTTLAMLKRVRHSLDSTGWSLSTLSRSAGTYAGQDALDQFVAMLPQLPKDCYKLVQWVYSLSVWRDLPRGGATSVFLPPSSGIVPFHAKMHPPPPPPAPFPQQRPSSPSSSLLNYYSSESIEDEQNNNNSEDSFSNWATVPMNGSSTDRHGGQAKGGRMFVEQQQWHPQNGGALANDVMDGGESTSSTSSILTAEERTGGGGGGRSSGEEIRRHSPDKRQSPPVGEKPKVVDLDGDMVMEEDDLQSVLSEAAGNDVQTRLADFHSVGGVSLPSSPDHSHQRRVNAELACSLTSDQRDLFRLYESQIDSQMSALSRNIEEFFSMIESQTEPKLSFQKVQMILIEGNSLVGIVRVVSRDDAIIQHRPLGAFLEHESTRIDALLNECLITAKVAKAKAHTVPAIQAVCSAVVSVSERVHQLKAFWKLCSVGT</sequence>
<feature type="compositionally biased region" description="Basic and acidic residues" evidence="1">
    <location>
        <begin position="1"/>
        <end position="19"/>
    </location>
</feature>
<dbReference type="Pfam" id="PF12026">
    <property type="entry name" value="CAS_C"/>
    <property type="match status" value="1"/>
</dbReference>
<feature type="domain" description="CAS family C-terminal" evidence="3">
    <location>
        <begin position="1281"/>
        <end position="1417"/>
    </location>
</feature>
<protein>
    <submittedName>
        <fullName evidence="4">Uncharacterized protein</fullName>
    </submittedName>
</protein>
<dbReference type="Gene3D" id="1.20.120.230">
    <property type="entry name" value="Alpha-catenin/vinculin-like"/>
    <property type="match status" value="1"/>
</dbReference>
<evidence type="ECO:0000259" key="2">
    <source>
        <dbReference type="Pfam" id="PF08824"/>
    </source>
</evidence>
<feature type="domain" description="Serine rich protein interaction" evidence="2">
    <location>
        <begin position="940"/>
        <end position="1055"/>
    </location>
</feature>